<feature type="compositionally biased region" description="Low complexity" evidence="1">
    <location>
        <begin position="1"/>
        <end position="20"/>
    </location>
</feature>
<dbReference type="EMBL" id="CP019458">
    <property type="protein sequence ID" value="AQA16522.1"/>
    <property type="molecule type" value="Genomic_DNA"/>
</dbReference>
<organism evidence="3 4">
    <name type="scientific">Streptomyces autolyticus</name>
    <dbReference type="NCBI Taxonomy" id="75293"/>
    <lineage>
        <taxon>Bacteria</taxon>
        <taxon>Bacillati</taxon>
        <taxon>Actinomycetota</taxon>
        <taxon>Actinomycetes</taxon>
        <taxon>Kitasatosporales</taxon>
        <taxon>Streptomycetaceae</taxon>
        <taxon>Streptomyces</taxon>
    </lineage>
</organism>
<reference evidence="3 4" key="1">
    <citation type="journal article" date="2017" name="J. Biotechnol.">
        <title>The complete genome sequence of Streptomyces autolyticus CGMCC 0516, the producer of geldanamycin, autolytimycin, reblastatin and elaiophylin.</title>
        <authorList>
            <person name="Yin M."/>
            <person name="Jiang M."/>
            <person name="Ren Z."/>
            <person name="Dong Y."/>
            <person name="Lu T."/>
        </authorList>
    </citation>
    <scope>NUCLEOTIDE SEQUENCE [LARGE SCALE GENOMIC DNA]</scope>
    <source>
        <strain evidence="3 4">CGMCC0516</strain>
    </source>
</reference>
<keyword evidence="2" id="KW-0472">Membrane</keyword>
<evidence type="ECO:0000256" key="2">
    <source>
        <dbReference type="SAM" id="Phobius"/>
    </source>
</evidence>
<accession>A0ABM6HQP3</accession>
<protein>
    <recommendedName>
        <fullName evidence="5">DUF4190 domain-containing protein</fullName>
    </recommendedName>
</protein>
<evidence type="ECO:0000313" key="4">
    <source>
        <dbReference type="Proteomes" id="UP000187851"/>
    </source>
</evidence>
<feature type="region of interest" description="Disordered" evidence="1">
    <location>
        <begin position="1"/>
        <end position="24"/>
    </location>
</feature>
<keyword evidence="2" id="KW-1133">Transmembrane helix</keyword>
<proteinExistence type="predicted"/>
<feature type="transmembrane region" description="Helical" evidence="2">
    <location>
        <begin position="50"/>
        <end position="68"/>
    </location>
</feature>
<keyword evidence="2" id="KW-0812">Transmembrane</keyword>
<name>A0ABM6HQP3_9ACTN</name>
<evidence type="ECO:0000256" key="1">
    <source>
        <dbReference type="SAM" id="MobiDB-lite"/>
    </source>
</evidence>
<feature type="transmembrane region" description="Helical" evidence="2">
    <location>
        <begin position="80"/>
        <end position="104"/>
    </location>
</feature>
<gene>
    <name evidence="3" type="ORF">BV401_27830</name>
</gene>
<dbReference type="Proteomes" id="UP000187851">
    <property type="component" value="Chromosome"/>
</dbReference>
<feature type="transmembrane region" description="Helical" evidence="2">
    <location>
        <begin position="25"/>
        <end position="44"/>
    </location>
</feature>
<evidence type="ECO:0008006" key="5">
    <source>
        <dbReference type="Google" id="ProtNLM"/>
    </source>
</evidence>
<keyword evidence="4" id="KW-1185">Reference proteome</keyword>
<evidence type="ECO:0000313" key="3">
    <source>
        <dbReference type="EMBL" id="AQA16522.1"/>
    </source>
</evidence>
<sequence>MAESTVSRSVSGAGSAAGRSDSPGVALGPIALVLGLFSAVGAWVPAFVLVSLPWTVIAGGLAVALGSMGVHHARRGIGRLWVAVGGTALGVVGFAGTAALLWAVGG</sequence>